<feature type="compositionally biased region" description="Polar residues" evidence="1">
    <location>
        <begin position="172"/>
        <end position="186"/>
    </location>
</feature>
<evidence type="ECO:0000256" key="1">
    <source>
        <dbReference type="SAM" id="MobiDB-lite"/>
    </source>
</evidence>
<dbReference type="EMBL" id="MU004190">
    <property type="protein sequence ID" value="KAF2494530.1"/>
    <property type="molecule type" value="Genomic_DNA"/>
</dbReference>
<feature type="compositionally biased region" description="Low complexity" evidence="1">
    <location>
        <begin position="160"/>
        <end position="171"/>
    </location>
</feature>
<dbReference type="Proteomes" id="UP000799750">
    <property type="component" value="Unassembled WGS sequence"/>
</dbReference>
<proteinExistence type="predicted"/>
<feature type="compositionally biased region" description="Low complexity" evidence="1">
    <location>
        <begin position="194"/>
        <end position="203"/>
    </location>
</feature>
<feature type="region of interest" description="Disordered" evidence="1">
    <location>
        <begin position="160"/>
        <end position="295"/>
    </location>
</feature>
<dbReference type="InterPro" id="IPR004354">
    <property type="entry name" value="Meiotic_Rec114"/>
</dbReference>
<organism evidence="2 3">
    <name type="scientific">Lophium mytilinum</name>
    <dbReference type="NCBI Taxonomy" id="390894"/>
    <lineage>
        <taxon>Eukaryota</taxon>
        <taxon>Fungi</taxon>
        <taxon>Dikarya</taxon>
        <taxon>Ascomycota</taxon>
        <taxon>Pezizomycotina</taxon>
        <taxon>Dothideomycetes</taxon>
        <taxon>Pleosporomycetidae</taxon>
        <taxon>Mytilinidiales</taxon>
        <taxon>Mytilinidiaceae</taxon>
        <taxon>Lophium</taxon>
    </lineage>
</organism>
<gene>
    <name evidence="2" type="ORF">BU16DRAFT_511024</name>
</gene>
<name>A0A6A6QR87_9PEZI</name>
<feature type="compositionally biased region" description="Polar residues" evidence="1">
    <location>
        <begin position="204"/>
        <end position="217"/>
    </location>
</feature>
<sequence length="363" mass="39262">MQHPSTALTPSSLISLRLVKFSSAVDPSGEAEKFSWKHTTQDLVVVFDSFRDDPLNHAGQPSKMMKVIQGTKILESVDIEGKIREANNVIDTFRQLNVEIRHDQLPISGLIRNPLLALRYTLADSKTRRVQLKFASDNDFNMVYDLLTGMGCQIVQSLPGGSTAPPTATTSVESTGPSFRLSSSAYLPSKPEETSSTGIGSSGMPFTSLQPSVSRDSAYSAPPSRALQRTWTPHAGSSRPSSSIDLPPLPRPSFSEHNRNATEPSQIPEHAPKRPTTSTSAASNTRQAPPSAASSIDRVVAQISAEASSSLSSTNNLAFYAAQTGDDRATVISDWMMQHIEDDGFMTLCEDVLGCWRRIGLGL</sequence>
<dbReference type="AlphaFoldDB" id="A0A6A6QR87"/>
<evidence type="ECO:0000313" key="3">
    <source>
        <dbReference type="Proteomes" id="UP000799750"/>
    </source>
</evidence>
<evidence type="ECO:0000313" key="2">
    <source>
        <dbReference type="EMBL" id="KAF2494530.1"/>
    </source>
</evidence>
<accession>A0A6A6QR87</accession>
<protein>
    <submittedName>
        <fullName evidence="2">Uncharacterized protein</fullName>
    </submittedName>
</protein>
<dbReference type="GO" id="GO:0007131">
    <property type="term" value="P:reciprocal meiotic recombination"/>
    <property type="evidence" value="ECO:0007669"/>
    <property type="project" value="InterPro"/>
</dbReference>
<dbReference type="OrthoDB" id="5360255at2759"/>
<reference evidence="2" key="1">
    <citation type="journal article" date="2020" name="Stud. Mycol.">
        <title>101 Dothideomycetes genomes: a test case for predicting lifestyles and emergence of pathogens.</title>
        <authorList>
            <person name="Haridas S."/>
            <person name="Albert R."/>
            <person name="Binder M."/>
            <person name="Bloem J."/>
            <person name="Labutti K."/>
            <person name="Salamov A."/>
            <person name="Andreopoulos B."/>
            <person name="Baker S."/>
            <person name="Barry K."/>
            <person name="Bills G."/>
            <person name="Bluhm B."/>
            <person name="Cannon C."/>
            <person name="Castanera R."/>
            <person name="Culley D."/>
            <person name="Daum C."/>
            <person name="Ezra D."/>
            <person name="Gonzalez J."/>
            <person name="Henrissat B."/>
            <person name="Kuo A."/>
            <person name="Liang C."/>
            <person name="Lipzen A."/>
            <person name="Lutzoni F."/>
            <person name="Magnuson J."/>
            <person name="Mondo S."/>
            <person name="Nolan M."/>
            <person name="Ohm R."/>
            <person name="Pangilinan J."/>
            <person name="Park H.-J."/>
            <person name="Ramirez L."/>
            <person name="Alfaro M."/>
            <person name="Sun H."/>
            <person name="Tritt A."/>
            <person name="Yoshinaga Y."/>
            <person name="Zwiers L.-H."/>
            <person name="Turgeon B."/>
            <person name="Goodwin S."/>
            <person name="Spatafora J."/>
            <person name="Crous P."/>
            <person name="Grigoriev I."/>
        </authorList>
    </citation>
    <scope>NUCLEOTIDE SEQUENCE</scope>
    <source>
        <strain evidence="2">CBS 269.34</strain>
    </source>
</reference>
<feature type="compositionally biased region" description="Polar residues" evidence="1">
    <location>
        <begin position="275"/>
        <end position="294"/>
    </location>
</feature>
<dbReference type="Pfam" id="PF03525">
    <property type="entry name" value="Meiotic_rec114"/>
    <property type="match status" value="1"/>
</dbReference>
<keyword evidence="3" id="KW-1185">Reference proteome</keyword>